<dbReference type="Pfam" id="PF02885">
    <property type="entry name" value="Glycos_trans_3N"/>
    <property type="match status" value="1"/>
</dbReference>
<dbReference type="GO" id="GO:0005829">
    <property type="term" value="C:cytosol"/>
    <property type="evidence" value="ECO:0007669"/>
    <property type="project" value="TreeGrafter"/>
</dbReference>
<dbReference type="Proteomes" id="UP000239907">
    <property type="component" value="Unassembled WGS sequence"/>
</dbReference>
<feature type="binding site" evidence="9">
    <location>
        <position position="236"/>
    </location>
    <ligand>
        <name>Mg(2+)</name>
        <dbReference type="ChEBI" id="CHEBI:18420"/>
        <label>1</label>
    </ligand>
</feature>
<dbReference type="SUPFAM" id="SSF52418">
    <property type="entry name" value="Nucleoside phosphorylase/phosphoribosyltransferase catalytic domain"/>
    <property type="match status" value="1"/>
</dbReference>
<gene>
    <name evidence="9" type="primary">trpD</name>
    <name evidence="12" type="ORF">BSZ32_15055</name>
</gene>
<feature type="binding site" evidence="9">
    <location>
        <position position="83"/>
    </location>
    <ligand>
        <name>anthranilate</name>
        <dbReference type="ChEBI" id="CHEBI:16567"/>
        <label>1</label>
    </ligand>
</feature>
<evidence type="ECO:0000313" key="12">
    <source>
        <dbReference type="EMBL" id="PQJ29677.1"/>
    </source>
</evidence>
<dbReference type="UniPathway" id="UPA00035">
    <property type="reaction ID" value="UER00041"/>
</dbReference>
<feature type="binding site" evidence="9">
    <location>
        <position position="235"/>
    </location>
    <ligand>
        <name>Mg(2+)</name>
        <dbReference type="ChEBI" id="CHEBI:18420"/>
        <label>2</label>
    </ligand>
</feature>
<keyword evidence="3 9" id="KW-0328">Glycosyltransferase</keyword>
<dbReference type="AlphaFoldDB" id="A0A2S7U583"/>
<dbReference type="Gene3D" id="1.20.970.10">
    <property type="entry name" value="Transferase, Pyrimidine Nucleoside Phosphorylase, Chain C"/>
    <property type="match status" value="1"/>
</dbReference>
<comment type="similarity">
    <text evidence="9">Belongs to the anthranilate phosphoribosyltransferase family.</text>
</comment>
<feature type="binding site" evidence="9">
    <location>
        <position position="169"/>
    </location>
    <ligand>
        <name>anthranilate</name>
        <dbReference type="ChEBI" id="CHEBI:16567"/>
        <label>2</label>
    </ligand>
</feature>
<proteinExistence type="inferred from homology"/>
<dbReference type="InterPro" id="IPR035902">
    <property type="entry name" value="Nuc_phospho_transferase"/>
</dbReference>
<comment type="similarity">
    <text evidence="8">In the C-terminal section; belongs to the anthranilate phosphoribosyltransferase family.</text>
</comment>
<name>A0A2S7U583_9BACT</name>
<reference evidence="12 13" key="1">
    <citation type="submission" date="2016-12" db="EMBL/GenBank/DDBJ databases">
        <title>Study of bacterial adaptation to deep sea.</title>
        <authorList>
            <person name="Song J."/>
            <person name="Yoshizawa S."/>
            <person name="Kogure K."/>
        </authorList>
    </citation>
    <scope>NUCLEOTIDE SEQUENCE [LARGE SCALE GENOMIC DNA]</scope>
    <source>
        <strain evidence="12 13">SAORIC-165</strain>
    </source>
</reference>
<keyword evidence="2 9" id="KW-0028">Amino-acid biosynthesis</keyword>
<comment type="pathway">
    <text evidence="1 9">Amino-acid biosynthesis; L-tryptophan biosynthesis; L-tryptophan from chorismate: step 2/5.</text>
</comment>
<dbReference type="GO" id="GO:0000162">
    <property type="term" value="P:L-tryptophan biosynthetic process"/>
    <property type="evidence" value="ECO:0007669"/>
    <property type="project" value="UniProtKB-UniRule"/>
</dbReference>
<keyword evidence="6 9" id="KW-0057">Aromatic amino acid biosynthesis</keyword>
<evidence type="ECO:0000256" key="1">
    <source>
        <dbReference type="ARBA" id="ARBA00004907"/>
    </source>
</evidence>
<evidence type="ECO:0000256" key="5">
    <source>
        <dbReference type="ARBA" id="ARBA00022822"/>
    </source>
</evidence>
<evidence type="ECO:0000256" key="9">
    <source>
        <dbReference type="HAMAP-Rule" id="MF_00211"/>
    </source>
</evidence>
<feature type="binding site" evidence="9">
    <location>
        <position position="95"/>
    </location>
    <ligand>
        <name>Mg(2+)</name>
        <dbReference type="ChEBI" id="CHEBI:18420"/>
        <label>1</label>
    </ligand>
</feature>
<sequence>MDALIKCVQSGQELAADQIVTAAEFLLDENASIEKKISFLKGLSAKGETPAEIAGFVEAFLERALDPGTTGMTFDGPTIDVCGTGGDKLNLFNVSTTSMFVIAAGGATVVKHGNRGITSKSGGADVLEALGIRLDISPETFRKCLDEAGVGFLFAQMYHPAFKAVGPVRAELAKEGIRTIFNLIGPLLNPVRPQCQLIGVCNPALGPVFSEILQRLGRESAWIVNGNTADGRPVDEMSLMGSTEVFKSGSNQNLSHETVKPVDFGLTVCDESELEGGEADENAQILFDILSGKETGAKREMVLLNAAAGLACAGLADDIADGVQKARKLIDSGAALERLHKLQAAAK</sequence>
<keyword evidence="13" id="KW-1185">Reference proteome</keyword>
<dbReference type="Pfam" id="PF00591">
    <property type="entry name" value="Glycos_transf_3"/>
    <property type="match status" value="1"/>
</dbReference>
<dbReference type="Gene3D" id="3.40.1030.10">
    <property type="entry name" value="Nucleoside phosphorylase/phosphoribosyltransferase catalytic domain"/>
    <property type="match status" value="1"/>
</dbReference>
<keyword evidence="9" id="KW-0460">Magnesium</keyword>
<evidence type="ECO:0000259" key="11">
    <source>
        <dbReference type="Pfam" id="PF02885"/>
    </source>
</evidence>
<dbReference type="EMBL" id="MQWA01000001">
    <property type="protein sequence ID" value="PQJ29677.1"/>
    <property type="molecule type" value="Genomic_DNA"/>
</dbReference>
<comment type="subunit">
    <text evidence="9">Homodimer.</text>
</comment>
<feature type="binding site" evidence="9">
    <location>
        <begin position="86"/>
        <end position="87"/>
    </location>
    <ligand>
        <name>5-phospho-alpha-D-ribose 1-diphosphate</name>
        <dbReference type="ChEBI" id="CHEBI:58017"/>
    </ligand>
</feature>
<dbReference type="InterPro" id="IPR017459">
    <property type="entry name" value="Glycosyl_Trfase_fam3_N_dom"/>
</dbReference>
<comment type="caution">
    <text evidence="9">Lacks conserved residue(s) required for the propagation of feature annotation.</text>
</comment>
<feature type="binding site" evidence="9">
    <location>
        <position position="236"/>
    </location>
    <ligand>
        <name>Mg(2+)</name>
        <dbReference type="ChEBI" id="CHEBI:18420"/>
        <label>2</label>
    </ligand>
</feature>
<accession>A0A2S7U583</accession>
<dbReference type="EC" id="2.4.2.18" evidence="9"/>
<keyword evidence="4 9" id="KW-0808">Transferase</keyword>
<comment type="catalytic activity">
    <reaction evidence="7 9">
        <text>N-(5-phospho-beta-D-ribosyl)anthranilate + diphosphate = 5-phospho-alpha-D-ribose 1-diphosphate + anthranilate</text>
        <dbReference type="Rhea" id="RHEA:11768"/>
        <dbReference type="ChEBI" id="CHEBI:16567"/>
        <dbReference type="ChEBI" id="CHEBI:18277"/>
        <dbReference type="ChEBI" id="CHEBI:33019"/>
        <dbReference type="ChEBI" id="CHEBI:58017"/>
        <dbReference type="EC" id="2.4.2.18"/>
    </reaction>
</comment>
<evidence type="ECO:0000313" key="13">
    <source>
        <dbReference type="Proteomes" id="UP000239907"/>
    </source>
</evidence>
<dbReference type="InterPro" id="IPR000312">
    <property type="entry name" value="Glycosyl_Trfase_fam3"/>
</dbReference>
<evidence type="ECO:0000256" key="7">
    <source>
        <dbReference type="ARBA" id="ARBA00052328"/>
    </source>
</evidence>
<dbReference type="PANTHER" id="PTHR43285:SF2">
    <property type="entry name" value="ANTHRANILATE PHOSPHORIBOSYLTRANSFERASE"/>
    <property type="match status" value="1"/>
</dbReference>
<organism evidence="12 13">
    <name type="scientific">Rubritalea profundi</name>
    <dbReference type="NCBI Taxonomy" id="1658618"/>
    <lineage>
        <taxon>Bacteria</taxon>
        <taxon>Pseudomonadati</taxon>
        <taxon>Verrucomicrobiota</taxon>
        <taxon>Verrucomicrobiia</taxon>
        <taxon>Verrucomicrobiales</taxon>
        <taxon>Rubritaleaceae</taxon>
        <taxon>Rubritalea</taxon>
    </lineage>
</organism>
<dbReference type="GO" id="GO:0000287">
    <property type="term" value="F:magnesium ion binding"/>
    <property type="evidence" value="ECO:0007669"/>
    <property type="project" value="UniProtKB-UniRule"/>
</dbReference>
<feature type="binding site" evidence="9">
    <location>
        <begin position="111"/>
        <end position="119"/>
    </location>
    <ligand>
        <name>5-phospho-alpha-D-ribose 1-diphosphate</name>
        <dbReference type="ChEBI" id="CHEBI:58017"/>
    </ligand>
</feature>
<feature type="binding site" evidence="9">
    <location>
        <position position="114"/>
    </location>
    <ligand>
        <name>anthranilate</name>
        <dbReference type="ChEBI" id="CHEBI:16567"/>
        <label>1</label>
    </ligand>
</feature>
<keyword evidence="5 9" id="KW-0822">Tryptophan biosynthesis</keyword>
<feature type="binding site" evidence="9">
    <location>
        <position position="83"/>
    </location>
    <ligand>
        <name>5-phospho-alpha-D-ribose 1-diphosphate</name>
        <dbReference type="ChEBI" id="CHEBI:58017"/>
    </ligand>
</feature>
<dbReference type="InterPro" id="IPR036320">
    <property type="entry name" value="Glycosyl_Trfase_fam3_N_dom_sf"/>
</dbReference>
<evidence type="ECO:0000256" key="8">
    <source>
        <dbReference type="ARBA" id="ARBA00061188"/>
    </source>
</evidence>
<dbReference type="PANTHER" id="PTHR43285">
    <property type="entry name" value="ANTHRANILATE PHOSPHORIBOSYLTRANSFERASE"/>
    <property type="match status" value="1"/>
</dbReference>
<dbReference type="FunFam" id="3.40.1030.10:FF:000002">
    <property type="entry name" value="Anthranilate phosphoribosyltransferase"/>
    <property type="match status" value="1"/>
</dbReference>
<feature type="binding site" evidence="9">
    <location>
        <position position="123"/>
    </location>
    <ligand>
        <name>5-phospho-alpha-D-ribose 1-diphosphate</name>
        <dbReference type="ChEBI" id="CHEBI:58017"/>
    </ligand>
</feature>
<dbReference type="RefSeq" id="WP_105044185.1">
    <property type="nucleotide sequence ID" value="NZ_MQWA01000001.1"/>
</dbReference>
<comment type="caution">
    <text evidence="12">The sequence shown here is derived from an EMBL/GenBank/DDBJ whole genome shotgun (WGS) entry which is preliminary data.</text>
</comment>
<feature type="binding site" evidence="9">
    <location>
        <begin position="93"/>
        <end position="96"/>
    </location>
    <ligand>
        <name>5-phospho-alpha-D-ribose 1-diphosphate</name>
        <dbReference type="ChEBI" id="CHEBI:58017"/>
    </ligand>
</feature>
<dbReference type="HAMAP" id="MF_00211">
    <property type="entry name" value="TrpD"/>
    <property type="match status" value="1"/>
</dbReference>
<dbReference type="SUPFAM" id="SSF47648">
    <property type="entry name" value="Nucleoside phosphorylase/phosphoribosyltransferase N-terminal domain"/>
    <property type="match status" value="1"/>
</dbReference>
<evidence type="ECO:0000256" key="6">
    <source>
        <dbReference type="ARBA" id="ARBA00023141"/>
    </source>
</evidence>
<dbReference type="OrthoDB" id="9806430at2"/>
<protein>
    <recommendedName>
        <fullName evidence="9">Anthranilate phosphoribosyltransferase</fullName>
        <ecNumber evidence="9">2.4.2.18</ecNumber>
    </recommendedName>
</protein>
<feature type="domain" description="Glycosyl transferase family 3" evidence="10">
    <location>
        <begin position="77"/>
        <end position="336"/>
    </location>
</feature>
<comment type="cofactor">
    <cofactor evidence="9">
        <name>Mg(2+)</name>
        <dbReference type="ChEBI" id="CHEBI:18420"/>
    </cofactor>
    <text evidence="9">Binds 2 magnesium ions per monomer.</text>
</comment>
<evidence type="ECO:0000259" key="10">
    <source>
        <dbReference type="Pfam" id="PF00591"/>
    </source>
</evidence>
<keyword evidence="9" id="KW-0479">Metal-binding</keyword>
<feature type="domain" description="Glycosyl transferase family 3 N-terminal" evidence="11">
    <location>
        <begin position="4"/>
        <end position="64"/>
    </location>
</feature>
<comment type="function">
    <text evidence="9">Catalyzes the transfer of the phosphoribosyl group of 5-phosphorylribose-1-pyrophosphate (PRPP) to anthranilate to yield N-(5'-phosphoribosyl)-anthranilate (PRA).</text>
</comment>
<dbReference type="GO" id="GO:0004048">
    <property type="term" value="F:anthranilate phosphoribosyltransferase activity"/>
    <property type="evidence" value="ECO:0007669"/>
    <property type="project" value="UniProtKB-UniRule"/>
</dbReference>
<dbReference type="InterPro" id="IPR005940">
    <property type="entry name" value="Anthranilate_Pribosyl_Tfrase"/>
</dbReference>
<evidence type="ECO:0000256" key="3">
    <source>
        <dbReference type="ARBA" id="ARBA00022676"/>
    </source>
</evidence>
<evidence type="ECO:0000256" key="4">
    <source>
        <dbReference type="ARBA" id="ARBA00022679"/>
    </source>
</evidence>
<evidence type="ECO:0000256" key="2">
    <source>
        <dbReference type="ARBA" id="ARBA00022605"/>
    </source>
</evidence>
<dbReference type="NCBIfam" id="TIGR01245">
    <property type="entry name" value="trpD"/>
    <property type="match status" value="1"/>
</dbReference>